<evidence type="ECO:0008006" key="4">
    <source>
        <dbReference type="Google" id="ProtNLM"/>
    </source>
</evidence>
<feature type="chain" id="PRO_5047154733" description="DUF302 domain-containing protein" evidence="1">
    <location>
        <begin position="23"/>
        <end position="145"/>
    </location>
</feature>
<evidence type="ECO:0000313" key="2">
    <source>
        <dbReference type="EMBL" id="UUP16592.1"/>
    </source>
</evidence>
<reference evidence="2 3" key="1">
    <citation type="submission" date="2018-07" db="EMBL/GenBank/DDBJ databases">
        <title>Genome sequence of Nitratireductor thuwali#1536.</title>
        <authorList>
            <person name="Michoud G."/>
            <person name="Merlino G."/>
            <person name="Sefrji F.O."/>
            <person name="Daffonchio D."/>
        </authorList>
    </citation>
    <scope>NUCLEOTIDE SEQUENCE [LARGE SCALE GENOMIC DNA]</scope>
    <source>
        <strain evidence="3">Nit1536</strain>
    </source>
</reference>
<keyword evidence="1" id="KW-0732">Signal</keyword>
<proteinExistence type="predicted"/>
<dbReference type="Gene3D" id="3.30.310.70">
    <property type="entry name" value="TT1751-like domain"/>
    <property type="match status" value="1"/>
</dbReference>
<feature type="signal peptide" evidence="1">
    <location>
        <begin position="1"/>
        <end position="22"/>
    </location>
</feature>
<protein>
    <recommendedName>
        <fullName evidence="4">DUF302 domain-containing protein</fullName>
    </recommendedName>
</protein>
<sequence length="145" mass="15565">MKRFLGMIAAGALALSAGQAVGQEGDLFVVRDLTQSPDEAVAAIRDYAEARDEWLYMAEFGLAGGKVTAVKICYAPLGPDIVAAGLHVMAMMPCGHLAFYEEDGQSRMSRLDLDFMTELNPDPNLAEAVKKGKPAFAELLEATLQ</sequence>
<name>A0ABY5MGQ5_9HYPH</name>
<dbReference type="EMBL" id="CP030941">
    <property type="protein sequence ID" value="UUP16592.1"/>
    <property type="molecule type" value="Genomic_DNA"/>
</dbReference>
<accession>A0ABY5MGQ5</accession>
<organism evidence="2 3">
    <name type="scientific">Nitratireductor thuwali</name>
    <dbReference type="NCBI Taxonomy" id="2267699"/>
    <lineage>
        <taxon>Bacteria</taxon>
        <taxon>Pseudomonadati</taxon>
        <taxon>Pseudomonadota</taxon>
        <taxon>Alphaproteobacteria</taxon>
        <taxon>Hyphomicrobiales</taxon>
        <taxon>Phyllobacteriaceae</taxon>
        <taxon>Nitratireductor</taxon>
    </lineage>
</organism>
<dbReference type="InterPro" id="IPR035923">
    <property type="entry name" value="TT1751-like_sf"/>
</dbReference>
<dbReference type="Proteomes" id="UP001342418">
    <property type="component" value="Chromosome"/>
</dbReference>
<dbReference type="SUPFAM" id="SSF103247">
    <property type="entry name" value="TT1751-like"/>
    <property type="match status" value="1"/>
</dbReference>
<evidence type="ECO:0000256" key="1">
    <source>
        <dbReference type="SAM" id="SignalP"/>
    </source>
</evidence>
<dbReference type="RefSeq" id="WP_338529004.1">
    <property type="nucleotide sequence ID" value="NZ_CP030941.1"/>
</dbReference>
<evidence type="ECO:0000313" key="3">
    <source>
        <dbReference type="Proteomes" id="UP001342418"/>
    </source>
</evidence>
<gene>
    <name evidence="2" type="ORF">NTH_01039</name>
</gene>
<keyword evidence="3" id="KW-1185">Reference proteome</keyword>